<evidence type="ECO:0000313" key="4">
    <source>
        <dbReference type="EMBL" id="ATI40732.1"/>
    </source>
</evidence>
<dbReference type="Gene3D" id="2.40.160.20">
    <property type="match status" value="1"/>
</dbReference>
<reference evidence="4 5" key="1">
    <citation type="submission" date="2017-05" db="EMBL/GenBank/DDBJ databases">
        <title>Comparative genomic and metabolic analysis of manganese-oxidizing mechanisms in Celeribater manganoxidans DY25T: its adaption to the environment of polymetallic nodule.</title>
        <authorList>
            <person name="Wang X."/>
        </authorList>
    </citation>
    <scope>NUCLEOTIDE SEQUENCE [LARGE SCALE GENOMIC DNA]</scope>
    <source>
        <strain evidence="4 5">DY25</strain>
    </source>
</reference>
<proteinExistence type="predicted"/>
<dbReference type="InterPro" id="IPR027385">
    <property type="entry name" value="Beta-barrel_OMP"/>
</dbReference>
<dbReference type="AlphaFoldDB" id="A0A291LVL2"/>
<evidence type="ECO:0000256" key="1">
    <source>
        <dbReference type="ARBA" id="ARBA00022729"/>
    </source>
</evidence>
<dbReference type="Pfam" id="PF13505">
    <property type="entry name" value="OMP_b-brl"/>
    <property type="match status" value="1"/>
</dbReference>
<sequence>MRRTTIAALSLAALTSVAATAPARAEMSLSFYGGPQTAPHSRVKGDDGDGTEFNFLSEWEGKSFEAPPHYGVRGVWWRDENLGFGVDFNHVKVYASDDTREDNGFENLELTDGLNILTANVFYRWPGQFAGGALTPYVSGGLGIAVPHVDVEINDSETFGYQVTGPAVAWIAGVSYDLNDRWAVFGEYKGTFSSNEADLDNGGELKTDIVTNALNVGLTLKF</sequence>
<protein>
    <submittedName>
        <fullName evidence="4">Lipid A oxidase</fullName>
    </submittedName>
</protein>
<evidence type="ECO:0000259" key="3">
    <source>
        <dbReference type="Pfam" id="PF13505"/>
    </source>
</evidence>
<dbReference type="OrthoDB" id="9810784at2"/>
<accession>A0A291LVL2</accession>
<dbReference type="InterPro" id="IPR011250">
    <property type="entry name" value="OMP/PagP_B-barrel"/>
</dbReference>
<feature type="domain" description="Outer membrane protein beta-barrel" evidence="3">
    <location>
        <begin position="10"/>
        <end position="222"/>
    </location>
</feature>
<evidence type="ECO:0000256" key="2">
    <source>
        <dbReference type="SAM" id="SignalP"/>
    </source>
</evidence>
<keyword evidence="1 2" id="KW-0732">Signal</keyword>
<dbReference type="SUPFAM" id="SSF56925">
    <property type="entry name" value="OMPA-like"/>
    <property type="match status" value="1"/>
</dbReference>
<dbReference type="Proteomes" id="UP000219050">
    <property type="component" value="Chromosome"/>
</dbReference>
<gene>
    <name evidence="4" type="ORF">CBW24_01035</name>
</gene>
<organism evidence="4 5">
    <name type="scientific">Pacificitalea manganoxidans</name>
    <dbReference type="NCBI Taxonomy" id="1411902"/>
    <lineage>
        <taxon>Bacteria</taxon>
        <taxon>Pseudomonadati</taxon>
        <taxon>Pseudomonadota</taxon>
        <taxon>Alphaproteobacteria</taxon>
        <taxon>Rhodobacterales</taxon>
        <taxon>Paracoccaceae</taxon>
        <taxon>Pacificitalea</taxon>
    </lineage>
</organism>
<keyword evidence="5" id="KW-1185">Reference proteome</keyword>
<evidence type="ECO:0000313" key="5">
    <source>
        <dbReference type="Proteomes" id="UP000219050"/>
    </source>
</evidence>
<name>A0A291LVL2_9RHOB</name>
<feature type="signal peptide" evidence="2">
    <location>
        <begin position="1"/>
        <end position="25"/>
    </location>
</feature>
<feature type="chain" id="PRO_5012245552" evidence="2">
    <location>
        <begin position="26"/>
        <end position="222"/>
    </location>
</feature>
<dbReference type="EMBL" id="CP021404">
    <property type="protein sequence ID" value="ATI40732.1"/>
    <property type="molecule type" value="Genomic_DNA"/>
</dbReference>
<dbReference type="RefSeq" id="WP_088663008.1">
    <property type="nucleotide sequence ID" value="NZ_CP021404.1"/>
</dbReference>
<dbReference type="KEGG" id="cmag:CBW24_01035"/>